<accession>A0A2S8RW84</accession>
<dbReference type="AlphaFoldDB" id="A0A2S8RW84"/>
<evidence type="ECO:0000313" key="2">
    <source>
        <dbReference type="Proteomes" id="UP000238338"/>
    </source>
</evidence>
<evidence type="ECO:0000313" key="1">
    <source>
        <dbReference type="EMBL" id="PQV52792.1"/>
    </source>
</evidence>
<name>A0A2S8RW84_9RHOB</name>
<proteinExistence type="predicted"/>
<comment type="caution">
    <text evidence="1">The sequence shown here is derived from an EMBL/GenBank/DDBJ whole genome shotgun (WGS) entry which is preliminary data.</text>
</comment>
<gene>
    <name evidence="1" type="ORF">LX70_04093</name>
</gene>
<dbReference type="Proteomes" id="UP000238338">
    <property type="component" value="Unassembled WGS sequence"/>
</dbReference>
<keyword evidence="2" id="KW-1185">Reference proteome</keyword>
<reference evidence="1 2" key="1">
    <citation type="submission" date="2018-02" db="EMBL/GenBank/DDBJ databases">
        <title>Genomic Encyclopedia of Archaeal and Bacterial Type Strains, Phase II (KMG-II): from individual species to whole genera.</title>
        <authorList>
            <person name="Goeker M."/>
        </authorList>
    </citation>
    <scope>NUCLEOTIDE SEQUENCE [LARGE SCALE GENOMIC DNA]</scope>
    <source>
        <strain evidence="1 2">DSM 18921</strain>
    </source>
</reference>
<protein>
    <submittedName>
        <fullName evidence="1">Uncharacterized protein</fullName>
    </submittedName>
</protein>
<organism evidence="1 2">
    <name type="scientific">Albidovulum denitrificans</name>
    <dbReference type="NCBI Taxonomy" id="404881"/>
    <lineage>
        <taxon>Bacteria</taxon>
        <taxon>Pseudomonadati</taxon>
        <taxon>Pseudomonadota</taxon>
        <taxon>Alphaproteobacteria</taxon>
        <taxon>Rhodobacterales</taxon>
        <taxon>Paracoccaceae</taxon>
        <taxon>Albidovulum</taxon>
    </lineage>
</organism>
<dbReference type="EMBL" id="PVEP01000022">
    <property type="protein sequence ID" value="PQV52792.1"/>
    <property type="molecule type" value="Genomic_DNA"/>
</dbReference>
<sequence length="274" mass="31099">MCFNKGCGSYRKSIRRDVIEGEFADLLRDVAPSPAKLSLAKRMFSAAWNQRQESARENAALYANRIGELDAQVETLLSRLMEADTSTVIKAYEKKIGELEQQKLLLAEKAEATGKPRAAFEQLFELAIKFPANLWKVWESGRFDLQRLVLRLAFAERLPYSRETGFRTPELSFPFKALGGESMQDCKMAEEPVWSYPVSAKFPANREINRVFLLFSGNQCWDRRKTRRLFNALSEISLPTGTGNFFEPNKVISSSSRELGHGGTILPMQAFRVI</sequence>